<keyword evidence="1" id="KW-1133">Transmembrane helix</keyword>
<sequence>MSSLGNLANTGLVNYISFCFLFFVLKFKYYPENGLTWMVAFVVLSFVIQLIINIYLTSLPELCGQSDFNLAIYATIVPWMAIFVLFSVSLSIFPGWLRLFSNTFGSSAAYMYGLKETMDKIFTVENRADAERDQTNFQLLKALDSLYSDRDTLIQELDISDVFFNEKGEIVWKSFTGTLKMLLLTAEIEQSTLKELYYCILLKDNVAFFVWFMLIGILSVLVSTNTLMNEGCSTKKGGAFDIIFNRT</sequence>
<feature type="transmembrane region" description="Helical" evidence="1">
    <location>
        <begin position="35"/>
        <end position="56"/>
    </location>
</feature>
<feature type="transmembrane region" description="Helical" evidence="1">
    <location>
        <begin position="12"/>
        <end position="29"/>
    </location>
</feature>
<accession>A0A6C0HQ33</accession>
<keyword evidence="1" id="KW-0472">Membrane</keyword>
<evidence type="ECO:0000313" key="2">
    <source>
        <dbReference type="EMBL" id="QHT82013.1"/>
    </source>
</evidence>
<protein>
    <submittedName>
        <fullName evidence="2">Uncharacterized protein</fullName>
    </submittedName>
</protein>
<reference evidence="2" key="1">
    <citation type="journal article" date="2020" name="Nature">
        <title>Giant virus diversity and host interactions through global metagenomics.</title>
        <authorList>
            <person name="Schulz F."/>
            <person name="Roux S."/>
            <person name="Paez-Espino D."/>
            <person name="Jungbluth S."/>
            <person name="Walsh D.A."/>
            <person name="Denef V.J."/>
            <person name="McMahon K.D."/>
            <person name="Konstantinidis K.T."/>
            <person name="Eloe-Fadrosh E.A."/>
            <person name="Kyrpides N.C."/>
            <person name="Woyke T."/>
        </authorList>
    </citation>
    <scope>NUCLEOTIDE SEQUENCE</scope>
    <source>
        <strain evidence="2">GVMAG-M-3300023184-160</strain>
    </source>
</reference>
<dbReference type="AlphaFoldDB" id="A0A6C0HQ33"/>
<evidence type="ECO:0000256" key="1">
    <source>
        <dbReference type="SAM" id="Phobius"/>
    </source>
</evidence>
<organism evidence="2">
    <name type="scientific">viral metagenome</name>
    <dbReference type="NCBI Taxonomy" id="1070528"/>
    <lineage>
        <taxon>unclassified sequences</taxon>
        <taxon>metagenomes</taxon>
        <taxon>organismal metagenomes</taxon>
    </lineage>
</organism>
<feature type="transmembrane region" description="Helical" evidence="1">
    <location>
        <begin position="68"/>
        <end position="93"/>
    </location>
</feature>
<keyword evidence="1" id="KW-0812">Transmembrane</keyword>
<proteinExistence type="predicted"/>
<name>A0A6C0HQ33_9ZZZZ</name>
<feature type="transmembrane region" description="Helical" evidence="1">
    <location>
        <begin position="206"/>
        <end position="227"/>
    </location>
</feature>
<dbReference type="EMBL" id="MN739994">
    <property type="protein sequence ID" value="QHT82013.1"/>
    <property type="molecule type" value="Genomic_DNA"/>
</dbReference>